<keyword evidence="2" id="KW-0812">Transmembrane</keyword>
<name>A0A5C5X9I4_9PLAN</name>
<organism evidence="3 4">
    <name type="scientific">Rubinisphaera italica</name>
    <dbReference type="NCBI Taxonomy" id="2527969"/>
    <lineage>
        <taxon>Bacteria</taxon>
        <taxon>Pseudomonadati</taxon>
        <taxon>Planctomycetota</taxon>
        <taxon>Planctomycetia</taxon>
        <taxon>Planctomycetales</taxon>
        <taxon>Planctomycetaceae</taxon>
        <taxon>Rubinisphaera</taxon>
    </lineage>
</organism>
<feature type="transmembrane region" description="Helical" evidence="2">
    <location>
        <begin position="68"/>
        <end position="88"/>
    </location>
</feature>
<keyword evidence="4" id="KW-1185">Reference proteome</keyword>
<feature type="transmembrane region" description="Helical" evidence="2">
    <location>
        <begin position="1312"/>
        <end position="1328"/>
    </location>
</feature>
<protein>
    <submittedName>
        <fullName evidence="3">Uncharacterized protein</fullName>
    </submittedName>
</protein>
<evidence type="ECO:0000256" key="1">
    <source>
        <dbReference type="SAM" id="MobiDB-lite"/>
    </source>
</evidence>
<dbReference type="RefSeq" id="WP_146501519.1">
    <property type="nucleotide sequence ID" value="NZ_SJPG01000001.1"/>
</dbReference>
<feature type="region of interest" description="Disordered" evidence="1">
    <location>
        <begin position="1107"/>
        <end position="1173"/>
    </location>
</feature>
<keyword evidence="2" id="KW-0472">Membrane</keyword>
<feature type="compositionally biased region" description="Polar residues" evidence="1">
    <location>
        <begin position="2522"/>
        <end position="2533"/>
    </location>
</feature>
<feature type="transmembrane region" description="Helical" evidence="2">
    <location>
        <begin position="1360"/>
        <end position="1382"/>
    </location>
</feature>
<gene>
    <name evidence="3" type="ORF">Pan54_00700</name>
</gene>
<evidence type="ECO:0000313" key="3">
    <source>
        <dbReference type="EMBL" id="TWT59369.1"/>
    </source>
</evidence>
<feature type="transmembrane region" description="Helical" evidence="2">
    <location>
        <begin position="2784"/>
        <end position="2806"/>
    </location>
</feature>
<feature type="region of interest" description="Disordered" evidence="1">
    <location>
        <begin position="2520"/>
        <end position="2559"/>
    </location>
</feature>
<feature type="transmembrane region" description="Helical" evidence="2">
    <location>
        <begin position="1394"/>
        <end position="1415"/>
    </location>
</feature>
<feature type="compositionally biased region" description="Basic and acidic residues" evidence="1">
    <location>
        <begin position="2547"/>
        <end position="2559"/>
    </location>
</feature>
<feature type="compositionally biased region" description="Basic and acidic residues" evidence="1">
    <location>
        <begin position="1158"/>
        <end position="1173"/>
    </location>
</feature>
<proteinExistence type="predicted"/>
<feature type="transmembrane region" description="Helical" evidence="2">
    <location>
        <begin position="2818"/>
        <end position="2851"/>
    </location>
</feature>
<feature type="transmembrane region" description="Helical" evidence="2">
    <location>
        <begin position="1019"/>
        <end position="1040"/>
    </location>
</feature>
<feature type="region of interest" description="Disordered" evidence="1">
    <location>
        <begin position="2642"/>
        <end position="2662"/>
    </location>
</feature>
<accession>A0A5C5X9I4</accession>
<evidence type="ECO:0000313" key="4">
    <source>
        <dbReference type="Proteomes" id="UP000316095"/>
    </source>
</evidence>
<comment type="caution">
    <text evidence="3">The sequence shown here is derived from an EMBL/GenBank/DDBJ whole genome shotgun (WGS) entry which is preliminary data.</text>
</comment>
<evidence type="ECO:0000256" key="2">
    <source>
        <dbReference type="SAM" id="Phobius"/>
    </source>
</evidence>
<feature type="transmembrane region" description="Helical" evidence="2">
    <location>
        <begin position="1052"/>
        <end position="1071"/>
    </location>
</feature>
<dbReference type="Proteomes" id="UP000316095">
    <property type="component" value="Unassembled WGS sequence"/>
</dbReference>
<sequence length="2863" mass="315225">MRTQSSFIPNAIVNNHKAVKSMAYSNKYTIDTESQRVAGALHVSGSPRKLTDSGASLRDRSRHPSMNYYHHALSIFLCMMACICLVASSSASLQAQENAAVPRKTIDDHFERIYVPEGSLAEYWSHVEPGVLVDRATFENLLKKSDEVLEPDSDQPHGIVLENVEYNVEIVGDTLKITAECRLTKLRTGWATLPLPLTGVSLLSATFDNQPAPLGMRGEQKQLTFLSDFVGSKSLTLTMSVPISRVGTDELASMTLLPNVASSMTVAIAQGRHLRVNGAEVETEQDEAVARTVKIPTGGMRVIQLRWTDALGESLDESLVFAQTVYAIGVERDSLDWQTLTQIDLYGKRFTRLEFTVPNSLEITSVSVPGLQAWDLQDDPEDPKRTLITLTFREPIPQRARIEMHGVQLTQQEREWTVASLRLKGATTHTGGLAISAPSQIRIKTLTLDGIRPATRSWKPVDDYTPRGPIQFYDIWNSEFVFRITSDETNREVQAAVSHRLEISEVTSHLSSVFTLQSLFAPLFELKVDLPAGWTIADVQTEGTQLEWQYLSQGEAGSRISIPLQPPLQPGQTRSISIAVDQPFEDAELGQQATTIALPEIRIDDVKILEGSYSVAADFRLDVVPVDVKGMDPTHLGTPNERFGYRYQNAHIGGEFKIQRKPTRFNATRMTLVDADEDSVMLSYQATLEISGGGLRNLRVTLPKKLETTAEFVAGGPFRISRQEQSTADDQTIWNLTFDRYLTGVLPLSLQVVIPREGDEGIVIPEIFFEGAELQDDYLAFLADEDQYLDVQVLNAKGTAVSPVDPADMPIASSQGRKRVVAGYHLIEPGATATLSIDKFEAAPIPTAIGQLLEIETVWKQNSTMQQQAELTFAAVGVQNLLVKLPANARLWSATVDNVPVTARIDGDGFHIPVPPAQGQNYERKLRLLYTPKANENSQTGFGVQAIPAPEFAIQVGQGEIQPLYVLVTNWVVHHDSESIVMPVSDDVELAEQHSTSTWLGRVIEKIRSQSWTTLAQNFGIGFALLLIPIGLTKLIQMGVITLQSGEVRPTLWILFGVVVVGSLGIFSLLLTKSVQSPSDIAYSKAPTSDYTDEYYGGAEGMVADSEWEEQSDRFGRAPNFDSGSMRGSTSSESLKSELSTIDRPANSPEPMSGPEPPRAEQPMETKPTSEEKAKLLSSLESKRARAAELKSEKELAKWGAKFEIQSPDKKLSEQEYFRKQNKDQLVNERLVEESEVKQQSEILGEELPLRTNNDLQYSIFQNNVQQSRNDGLLSLPIRLQIPGNMITTRLQSFRASSVANVRIISEEFTSQIRWLIAAVALLLLWLIRDASRALRAAVVVAMVGIPIALTGIIPEIAYSLVEGCLLGVLVGVYLWIALKLIQLLTYCCRKVCGWLWSTRQSIAATAILCALSLASSSDVQAQADEFVMPQTNQPSQAVQQIQNSQQQRAMQQAPPAQQAEIIIPCPPPEPAKIPLVFPYKQGASPLAAERVYVPKDIYLKLWKNANPDDTLESSPIDFQLSEASYSARIIAGQANAKNHTVELKARYVIRSYRNQEQLVPLPIGALLLDKVEVDGKPVAASIDNDQSPSVLIAGKGVHLVDATFRFPASAIGIAGQFQLNLLPVASGAMTFELPAENLQLRINEGSIPYQLIERDGKTFAEFAITAGGALNIAWQPKVSTTQLQFLSSESTRQVLIREVGVELRYTFQFDIAQGSFSELEFEMPANVALKSLEGADLAGWQKQADGRLRVLLKRSVDDRTLLTMSLFAPLTVSSERQRFVCPDVIPQGITREIGSWAVGWESLLDVVFVETNGVRQLQNNEFRPLDDKRTISEIQRVYRFSSRPQGLTLEIKREPSQADVKQYSLVDLQPHKTHIVSIVDANLQGAARLAVDLELPENMQPIEINGDDVQDWFVTQPDGQANGVLTILFSQPRQGNVRLVVRGFIQQENSLQESIPVRGLRMLGATRSTEYLAVGAAEMYGLTVADAGNSQTIAPDRLPSVLTSVAKFPIRIGFLNNSSTAQNVQIQLKREQAQVKADSVTLIAVSEASIDYGLSLEWNISKAATDRFAFIGPNWMKDRIEFTAADLRQVITVDLDEQRTKWILETRTSHGDQFFATAVISVPYPEDRTVRTPSLQFVETEAVNADDKSTTPLDIQGHYVVLANLGRQTLEPISNHSSKLVSRRELPIEIPEDLARQAVEFVRVTPQVVPSWELKPLEEQESPAATIFLAELMTILDRQGTYRTTATYTVKNRRRQFLPIVLPEATELISVLVNGKAARATRHTIDGKSAQLIPLPPASAADLAFDVRVVTQGKLSHGFGSAWMGTSISLERPDVLSPEASAKFGIPVMHSIWKVSTPDDYYISAVRGDSSNMNETESQEVSEVRLRNRLQELSELSSIVRRKSSSYNQKLQAASNLKGLKKALENAPAQTGVSDQQRQQQVEVIDEAVESLNRLEGQSAAENGILNANPQSRGRMFILGSNSDILRDNRDYGLGVDKSSSGAEGESLDDDVKLRFDLKQLNPSKPQSTTTPALKGKAAEQGQNELENRRSLLEENTRKNTEFLKQQKREQIDYNSNGILDPLSRSGDFDGDGNSDLSIFNSTNGAYGIQPNGPPLGWRSSTIEWDDGSNQLQWGMPRSGNGMGLSGPPTLPDGSPADQSRGGSVPYHYYTDVPNTGFYSNSGVSIRNQIELNNSQRGLELQVEPNDFAVVGQDDVVSYGRASGEAAGKPIAVIPQQWTTAGGLSIPVTLPTYGNVTVFSKVGGNPQLTLRVQSRTFLQTGLGWGWTILCGAFVLWLLLSCRALAEGRRVRETALGLMIAGLVGFAVLSGLLAWFGLLLAALSSIVYVVAPRGGFRKAEQTQ</sequence>
<dbReference type="OrthoDB" id="218681at2"/>
<dbReference type="EMBL" id="SJPG01000001">
    <property type="protein sequence ID" value="TWT59369.1"/>
    <property type="molecule type" value="Genomic_DNA"/>
</dbReference>
<feature type="transmembrane region" description="Helical" evidence="2">
    <location>
        <begin position="1335"/>
        <end position="1354"/>
    </location>
</feature>
<reference evidence="3 4" key="1">
    <citation type="submission" date="2019-02" db="EMBL/GenBank/DDBJ databases">
        <title>Deep-cultivation of Planctomycetes and their phenomic and genomic characterization uncovers novel biology.</title>
        <authorList>
            <person name="Wiegand S."/>
            <person name="Jogler M."/>
            <person name="Boedeker C."/>
            <person name="Pinto D."/>
            <person name="Vollmers J."/>
            <person name="Rivas-Marin E."/>
            <person name="Kohn T."/>
            <person name="Peeters S.H."/>
            <person name="Heuer A."/>
            <person name="Rast P."/>
            <person name="Oberbeckmann S."/>
            <person name="Bunk B."/>
            <person name="Jeske O."/>
            <person name="Meyerdierks A."/>
            <person name="Storesund J.E."/>
            <person name="Kallscheuer N."/>
            <person name="Luecker S."/>
            <person name="Lage O.M."/>
            <person name="Pohl T."/>
            <person name="Merkel B.J."/>
            <person name="Hornburger P."/>
            <person name="Mueller R.-W."/>
            <person name="Bruemmer F."/>
            <person name="Labrenz M."/>
            <person name="Spormann A.M."/>
            <person name="Op Den Camp H."/>
            <person name="Overmann J."/>
            <person name="Amann R."/>
            <person name="Jetten M.S.M."/>
            <person name="Mascher T."/>
            <person name="Medema M.H."/>
            <person name="Devos D.P."/>
            <person name="Kaster A.-K."/>
            <person name="Ovreas L."/>
            <person name="Rohde M."/>
            <person name="Galperin M.Y."/>
            <person name="Jogler C."/>
        </authorList>
    </citation>
    <scope>NUCLEOTIDE SEQUENCE [LARGE SCALE GENOMIC DNA]</scope>
    <source>
        <strain evidence="3 4">Pan54</strain>
    </source>
</reference>
<keyword evidence="2" id="KW-1133">Transmembrane helix</keyword>
<feature type="compositionally biased region" description="Low complexity" evidence="1">
    <location>
        <begin position="1123"/>
        <end position="1140"/>
    </location>
</feature>